<organism evidence="2 3">
    <name type="scientific">Bergeriella denitrificans</name>
    <name type="common">Neisseria denitrificans</name>
    <dbReference type="NCBI Taxonomy" id="494"/>
    <lineage>
        <taxon>Bacteria</taxon>
        <taxon>Pseudomonadati</taxon>
        <taxon>Pseudomonadota</taxon>
        <taxon>Betaproteobacteria</taxon>
        <taxon>Neisseriales</taxon>
        <taxon>Neisseriaceae</taxon>
        <taxon>Bergeriella</taxon>
    </lineage>
</organism>
<evidence type="ECO:0000313" key="3">
    <source>
        <dbReference type="Proteomes" id="UP000254651"/>
    </source>
</evidence>
<dbReference type="Proteomes" id="UP000254651">
    <property type="component" value="Unassembled WGS sequence"/>
</dbReference>
<dbReference type="Pfam" id="PF07157">
    <property type="entry name" value="DNA_circ_N"/>
    <property type="match status" value="1"/>
</dbReference>
<dbReference type="AlphaFoldDB" id="A0A378UGJ0"/>
<proteinExistence type="predicted"/>
<keyword evidence="3" id="KW-1185">Reference proteome</keyword>
<dbReference type="InterPro" id="IPR009826">
    <property type="entry name" value="DNA_circ_N"/>
</dbReference>
<dbReference type="EMBL" id="UGQS01000001">
    <property type="protein sequence ID" value="STZ75572.1"/>
    <property type="molecule type" value="Genomic_DNA"/>
</dbReference>
<sequence>MSSWHTILQDASYKGVGFEVMALDESNGKALVEHARAFTQGVELEDMGTSGRQVQVSAVFYGKQYSSRLLRLLEALEEPGAGVLVHPVWGRLNNMLAASWSYRHDAENVDYATIDVTFREAAEAQKIFVFENHFLMALERLIARIDAYRMAAVGMIDALLAMRQGCSALWGSALGLWSTLRGVFAAVRQLLQADARQYPDHAAGVYRSENFAADAAAVFADLERMCRAGIAATAAVQADGVAQADSRSVRLRFDAALDLVDALSELPRQVLAGSNTALRLQRITYAQSQAVAQMLRLCTLSSLISVGQILIETYGEEMTAPELMYINRVLRQRVQREIDALRQSLAAARAVSAAEADRLYPLVHQCSETLRECAGQVNELVRAAINRKPPLIVRPSPLSGTVHQLAFALYGDIGRAPELVRLNPHITHPSFIRQGVLINGYAR</sequence>
<reference evidence="2 3" key="1">
    <citation type="submission" date="2018-06" db="EMBL/GenBank/DDBJ databases">
        <authorList>
            <consortium name="Pathogen Informatics"/>
            <person name="Doyle S."/>
        </authorList>
    </citation>
    <scope>NUCLEOTIDE SEQUENCE [LARGE SCALE GENOMIC DNA]</scope>
    <source>
        <strain evidence="2 3">NCTC10295</strain>
    </source>
</reference>
<accession>A0A378UGJ0</accession>
<name>A0A378UGJ0_BERDE</name>
<dbReference type="RefSeq" id="WP_066075932.1">
    <property type="nucleotide sequence ID" value="NZ_CP181246.1"/>
</dbReference>
<protein>
    <submittedName>
        <fullName evidence="2">Putative phage virion protein</fullName>
    </submittedName>
</protein>
<feature type="domain" description="DNA circulation N-terminal" evidence="1">
    <location>
        <begin position="8"/>
        <end position="93"/>
    </location>
</feature>
<evidence type="ECO:0000313" key="2">
    <source>
        <dbReference type="EMBL" id="STZ75572.1"/>
    </source>
</evidence>
<evidence type="ECO:0000259" key="1">
    <source>
        <dbReference type="Pfam" id="PF07157"/>
    </source>
</evidence>
<gene>
    <name evidence="2" type="ORF">NCTC10295_00313</name>
</gene>